<dbReference type="InterPro" id="IPR050679">
    <property type="entry name" value="Bact_HTH_transcr_reg"/>
</dbReference>
<keyword evidence="6" id="KW-1185">Reference proteome</keyword>
<dbReference type="InterPro" id="IPR028978">
    <property type="entry name" value="Chorismate_lyase_/UTRA_dom_sf"/>
</dbReference>
<evidence type="ECO:0000259" key="4">
    <source>
        <dbReference type="PROSITE" id="PS50949"/>
    </source>
</evidence>
<dbReference type="Gene3D" id="1.10.10.10">
    <property type="entry name" value="Winged helix-like DNA-binding domain superfamily/Winged helix DNA-binding domain"/>
    <property type="match status" value="1"/>
</dbReference>
<evidence type="ECO:0000313" key="6">
    <source>
        <dbReference type="Proteomes" id="UP001518140"/>
    </source>
</evidence>
<gene>
    <name evidence="5" type="ORF">G6048_16510</name>
</gene>
<dbReference type="InterPro" id="IPR000524">
    <property type="entry name" value="Tscrpt_reg_HTH_GntR"/>
</dbReference>
<sequence>MTGIIAGGRGSGSRVAPVRRIRDVLRTRILTGVYGTRPLPSEAALAAELGASRNVVRDVLALLRMEGLIDRIPGVGTFVVSGKAVQGLDRLRGLAESFDTGCDRVVNQVLLADTVPATPTVAERLEVAPGTEVIALERVRMLDDQPLSLDASYLPADIGRPLLEMDLARHDVFGLIEGELGLCLGAAALSIEAIAADRTVAGLLRVPDGFPLLFLERLTYTDAGRPIDLEFVRFRGDRMSLAAWLHRTPDPLSNHPSSERG</sequence>
<feature type="domain" description="HTH gntR-type" evidence="4">
    <location>
        <begin position="15"/>
        <end position="82"/>
    </location>
</feature>
<evidence type="ECO:0000256" key="2">
    <source>
        <dbReference type="ARBA" id="ARBA00023125"/>
    </source>
</evidence>
<comment type="caution">
    <text evidence="5">The sequence shown here is derived from an EMBL/GenBank/DDBJ whole genome shotgun (WGS) entry which is preliminary data.</text>
</comment>
<dbReference type="InterPro" id="IPR036388">
    <property type="entry name" value="WH-like_DNA-bd_sf"/>
</dbReference>
<dbReference type="InterPro" id="IPR011663">
    <property type="entry name" value="UTRA"/>
</dbReference>
<dbReference type="PROSITE" id="PS50949">
    <property type="entry name" value="HTH_GNTR"/>
    <property type="match status" value="1"/>
</dbReference>
<reference evidence="5 6" key="1">
    <citation type="submission" date="2020-02" db="EMBL/GenBank/DDBJ databases">
        <title>Whole-genome analyses of novel actinobacteria.</title>
        <authorList>
            <person name="Sahin N."/>
            <person name="Tokatli A."/>
        </authorList>
    </citation>
    <scope>NUCLEOTIDE SEQUENCE [LARGE SCALE GENOMIC DNA]</scope>
    <source>
        <strain evidence="5 6">YC419</strain>
    </source>
</reference>
<dbReference type="RefSeq" id="WP_165340296.1">
    <property type="nucleotide sequence ID" value="NZ_JAAKZX010000044.1"/>
</dbReference>
<dbReference type="Pfam" id="PF07702">
    <property type="entry name" value="UTRA"/>
    <property type="match status" value="1"/>
</dbReference>
<dbReference type="Gene3D" id="3.40.1410.10">
    <property type="entry name" value="Chorismate lyase-like"/>
    <property type="match status" value="1"/>
</dbReference>
<organism evidence="5 6">
    <name type="scientific">Streptomyces ureilyticus</name>
    <dbReference type="NCBI Taxonomy" id="1775131"/>
    <lineage>
        <taxon>Bacteria</taxon>
        <taxon>Bacillati</taxon>
        <taxon>Actinomycetota</taxon>
        <taxon>Actinomycetes</taxon>
        <taxon>Kitasatosporales</taxon>
        <taxon>Streptomycetaceae</taxon>
        <taxon>Streptomyces</taxon>
    </lineage>
</organism>
<dbReference type="PANTHER" id="PTHR44846:SF17">
    <property type="entry name" value="GNTR-FAMILY TRANSCRIPTIONAL REGULATOR"/>
    <property type="match status" value="1"/>
</dbReference>
<protein>
    <submittedName>
        <fullName evidence="5">GntR family transcriptional regulator</fullName>
    </submittedName>
</protein>
<dbReference type="SMART" id="SM00345">
    <property type="entry name" value="HTH_GNTR"/>
    <property type="match status" value="1"/>
</dbReference>
<dbReference type="EMBL" id="JAAKZX010000044">
    <property type="protein sequence ID" value="NGO43689.1"/>
    <property type="molecule type" value="Genomic_DNA"/>
</dbReference>
<evidence type="ECO:0000313" key="5">
    <source>
        <dbReference type="EMBL" id="NGO43689.1"/>
    </source>
</evidence>
<accession>A0ABX0DT90</accession>
<dbReference type="SUPFAM" id="SSF46785">
    <property type="entry name" value="Winged helix' DNA-binding domain"/>
    <property type="match status" value="1"/>
</dbReference>
<keyword evidence="2" id="KW-0238">DNA-binding</keyword>
<dbReference type="Pfam" id="PF00392">
    <property type="entry name" value="GntR"/>
    <property type="match status" value="1"/>
</dbReference>
<proteinExistence type="predicted"/>
<evidence type="ECO:0000256" key="3">
    <source>
        <dbReference type="ARBA" id="ARBA00023163"/>
    </source>
</evidence>
<dbReference type="SUPFAM" id="SSF64288">
    <property type="entry name" value="Chorismate lyase-like"/>
    <property type="match status" value="1"/>
</dbReference>
<dbReference type="InterPro" id="IPR036390">
    <property type="entry name" value="WH_DNA-bd_sf"/>
</dbReference>
<keyword evidence="1" id="KW-0805">Transcription regulation</keyword>
<keyword evidence="3" id="KW-0804">Transcription</keyword>
<dbReference type="Proteomes" id="UP001518140">
    <property type="component" value="Unassembled WGS sequence"/>
</dbReference>
<dbReference type="PANTHER" id="PTHR44846">
    <property type="entry name" value="MANNOSYL-D-GLYCERATE TRANSPORT/METABOLISM SYSTEM REPRESSOR MNGR-RELATED"/>
    <property type="match status" value="1"/>
</dbReference>
<evidence type="ECO:0000256" key="1">
    <source>
        <dbReference type="ARBA" id="ARBA00023015"/>
    </source>
</evidence>
<name>A0ABX0DT90_9ACTN</name>
<dbReference type="PRINTS" id="PR00035">
    <property type="entry name" value="HTHGNTR"/>
</dbReference>
<dbReference type="SMART" id="SM00866">
    <property type="entry name" value="UTRA"/>
    <property type="match status" value="1"/>
</dbReference>